<evidence type="ECO:0000313" key="2">
    <source>
        <dbReference type="Proteomes" id="UP000276133"/>
    </source>
</evidence>
<accession>A0A3M7QHD5</accession>
<keyword evidence="2" id="KW-1185">Reference proteome</keyword>
<comment type="caution">
    <text evidence="1">The sequence shown here is derived from an EMBL/GenBank/DDBJ whole genome shotgun (WGS) entry which is preliminary data.</text>
</comment>
<evidence type="ECO:0000313" key="1">
    <source>
        <dbReference type="EMBL" id="RNA10348.1"/>
    </source>
</evidence>
<dbReference type="Proteomes" id="UP000276133">
    <property type="component" value="Unassembled WGS sequence"/>
</dbReference>
<sequence>MKKRMINQITYLLKILTLFLREIKEKNKKLKPSSCSKFSPVSEFAKIIEGYGGPMGLDTNKPKKRIYASIRHLEV</sequence>
<name>A0A3M7QHD5_BRAPC</name>
<protein>
    <submittedName>
        <fullName evidence="1">Uncharacterized protein</fullName>
    </submittedName>
</protein>
<reference evidence="1 2" key="1">
    <citation type="journal article" date="2018" name="Sci. Rep.">
        <title>Genomic signatures of local adaptation to the degree of environmental predictability in rotifers.</title>
        <authorList>
            <person name="Franch-Gras L."/>
            <person name="Hahn C."/>
            <person name="Garcia-Roger E.M."/>
            <person name="Carmona M.J."/>
            <person name="Serra M."/>
            <person name="Gomez A."/>
        </authorList>
    </citation>
    <scope>NUCLEOTIDE SEQUENCE [LARGE SCALE GENOMIC DNA]</scope>
    <source>
        <strain evidence="1">HYR1</strain>
    </source>
</reference>
<dbReference type="EMBL" id="REGN01006230">
    <property type="protein sequence ID" value="RNA10348.1"/>
    <property type="molecule type" value="Genomic_DNA"/>
</dbReference>
<gene>
    <name evidence="1" type="ORF">BpHYR1_036327</name>
</gene>
<proteinExistence type="predicted"/>
<dbReference type="AlphaFoldDB" id="A0A3M7QHD5"/>
<organism evidence="1 2">
    <name type="scientific">Brachionus plicatilis</name>
    <name type="common">Marine rotifer</name>
    <name type="synonym">Brachionus muelleri</name>
    <dbReference type="NCBI Taxonomy" id="10195"/>
    <lineage>
        <taxon>Eukaryota</taxon>
        <taxon>Metazoa</taxon>
        <taxon>Spiralia</taxon>
        <taxon>Gnathifera</taxon>
        <taxon>Rotifera</taxon>
        <taxon>Eurotatoria</taxon>
        <taxon>Monogononta</taxon>
        <taxon>Pseudotrocha</taxon>
        <taxon>Ploima</taxon>
        <taxon>Brachionidae</taxon>
        <taxon>Brachionus</taxon>
    </lineage>
</organism>